<dbReference type="EMBL" id="NHSD01000308">
    <property type="protein sequence ID" value="MBK5928505.1"/>
    <property type="molecule type" value="Genomic_DNA"/>
</dbReference>
<protein>
    <submittedName>
        <fullName evidence="2">Uncharacterized protein</fullName>
    </submittedName>
</protein>
<evidence type="ECO:0000313" key="3">
    <source>
        <dbReference type="Proteomes" id="UP000706333"/>
    </source>
</evidence>
<dbReference type="AlphaFoldDB" id="A0A934TLU8"/>
<sequence>MRSTGIVRIAVRLIGAVAMGILAAALLVLVSLQGGTPQVERLSPPVPEDAEYARVFMLTMEHIGRQPDRAGTVTGTPEQFNGLFRILARSNDGLRLRTDLEDGAVRLRASVRVPGHDWVGWLNLTAVLPPSAATPEPTDLRIGALALPPGPTLRLIAWGLDQRFGPGTGAQALDMLSGLAVEGDAVTFGITMPAGSERLLSRNAISELYGRDMVSRARVVEEVTFLEQQVAAGRLQRSGSYADWLRVVIERAAEAGPDATADAVMAGFMALNYLCGSDHFVSVLLPPSGANDPPLPSARPGCGRADLRGRVDLRRHFTTAATIKLISSRNAAVTAGEAKELSDSIHSGFDFTDIAANNSGIRLAVLLDGATPADLRALAAGIASEDDLIIDLDGIPQIMGRSAFRMRFGELDSPEYLAVIDEIERRIDALPIHAHTVGTGREG</sequence>
<reference evidence="2" key="2">
    <citation type="journal article" date="2020" name="Microorganisms">
        <title>Osmotic Adaptation and Compatible Solute Biosynthesis of Phototrophic Bacteria as Revealed from Genome Analyses.</title>
        <authorList>
            <person name="Imhoff J.F."/>
            <person name="Rahn T."/>
            <person name="Kunzel S."/>
            <person name="Keller A."/>
            <person name="Neulinger S.C."/>
        </authorList>
    </citation>
    <scope>NUCLEOTIDE SEQUENCE</scope>
    <source>
        <strain evidence="2">LMG 28126</strain>
    </source>
</reference>
<accession>A0A934TLU8</accession>
<keyword evidence="1" id="KW-0812">Transmembrane</keyword>
<keyword evidence="1" id="KW-0472">Membrane</keyword>
<keyword evidence="3" id="KW-1185">Reference proteome</keyword>
<evidence type="ECO:0000313" key="2">
    <source>
        <dbReference type="EMBL" id="MBK5928505.1"/>
    </source>
</evidence>
<organism evidence="2 3">
    <name type="scientific">Rhodobaculum claviforme</name>
    <dbReference type="NCBI Taxonomy" id="1549854"/>
    <lineage>
        <taxon>Bacteria</taxon>
        <taxon>Pseudomonadati</taxon>
        <taxon>Pseudomonadota</taxon>
        <taxon>Alphaproteobacteria</taxon>
        <taxon>Rhodobacterales</taxon>
        <taxon>Paracoccaceae</taxon>
        <taxon>Rhodobaculum</taxon>
    </lineage>
</organism>
<comment type="caution">
    <text evidence="2">The sequence shown here is derived from an EMBL/GenBank/DDBJ whole genome shotgun (WGS) entry which is preliminary data.</text>
</comment>
<reference evidence="2" key="1">
    <citation type="submission" date="2017-05" db="EMBL/GenBank/DDBJ databases">
        <authorList>
            <person name="Imhoff J.F."/>
            <person name="Rahn T."/>
            <person name="Kuenzel S."/>
            <person name="Neulinger S.C."/>
        </authorList>
    </citation>
    <scope>NUCLEOTIDE SEQUENCE</scope>
    <source>
        <strain evidence="2">LMG 28126</strain>
    </source>
</reference>
<name>A0A934TLU8_9RHOB</name>
<keyword evidence="1" id="KW-1133">Transmembrane helix</keyword>
<dbReference type="Proteomes" id="UP000706333">
    <property type="component" value="Unassembled WGS sequence"/>
</dbReference>
<feature type="transmembrane region" description="Helical" evidence="1">
    <location>
        <begin position="9"/>
        <end position="32"/>
    </location>
</feature>
<proteinExistence type="predicted"/>
<evidence type="ECO:0000256" key="1">
    <source>
        <dbReference type="SAM" id="Phobius"/>
    </source>
</evidence>
<gene>
    <name evidence="2" type="ORF">CCR87_14400</name>
</gene>